<sequence>MNLVPLAPLVAGLPLLVIGFLGLTERLPRNRFGGVRTAATLRSDEAFRVGNKVAGLPTAVAGLVGVLGAVAGFLVTGTAGALTVSVVALLGLLGITLAAGVLGDRAARAVPEPAPELPAGCAGCQCGSGGCGALTKTA</sequence>
<proteinExistence type="predicted"/>
<dbReference type="STRING" id="1271860.SAMN05216174_104348"/>
<dbReference type="OrthoDB" id="3697642at2"/>
<protein>
    <submittedName>
        <fullName evidence="2">SdpI/YhfL protein family protein</fullName>
    </submittedName>
</protein>
<dbReference type="InterPro" id="IPR025962">
    <property type="entry name" value="SdpI/YhfL"/>
</dbReference>
<keyword evidence="3" id="KW-1185">Reference proteome</keyword>
<reference evidence="3" key="1">
    <citation type="submission" date="2016-10" db="EMBL/GenBank/DDBJ databases">
        <authorList>
            <person name="Varghese N."/>
            <person name="Submissions S."/>
        </authorList>
    </citation>
    <scope>NUCLEOTIDE SEQUENCE [LARGE SCALE GENOMIC DNA]</scope>
    <source>
        <strain evidence="3">IBRC-M 10403</strain>
    </source>
</reference>
<keyword evidence="1" id="KW-0812">Transmembrane</keyword>
<dbReference type="EMBL" id="FMZZ01000004">
    <property type="protein sequence ID" value="SDC80683.1"/>
    <property type="molecule type" value="Genomic_DNA"/>
</dbReference>
<feature type="transmembrane region" description="Helical" evidence="1">
    <location>
        <begin position="6"/>
        <end position="23"/>
    </location>
</feature>
<organism evidence="2 3">
    <name type="scientific">Actinokineospora iranica</name>
    <dbReference type="NCBI Taxonomy" id="1271860"/>
    <lineage>
        <taxon>Bacteria</taxon>
        <taxon>Bacillati</taxon>
        <taxon>Actinomycetota</taxon>
        <taxon>Actinomycetes</taxon>
        <taxon>Pseudonocardiales</taxon>
        <taxon>Pseudonocardiaceae</taxon>
        <taxon>Actinokineospora</taxon>
    </lineage>
</organism>
<dbReference type="Pfam" id="PF13630">
    <property type="entry name" value="SdpI"/>
    <property type="match status" value="1"/>
</dbReference>
<evidence type="ECO:0000313" key="2">
    <source>
        <dbReference type="EMBL" id="SDC80683.1"/>
    </source>
</evidence>
<keyword evidence="1" id="KW-0472">Membrane</keyword>
<dbReference type="RefSeq" id="WP_091449984.1">
    <property type="nucleotide sequence ID" value="NZ_FMZZ01000004.1"/>
</dbReference>
<evidence type="ECO:0000313" key="3">
    <source>
        <dbReference type="Proteomes" id="UP000199501"/>
    </source>
</evidence>
<name>A0A1G6PKI6_9PSEU</name>
<gene>
    <name evidence="2" type="ORF">SAMN05216174_104348</name>
</gene>
<accession>A0A1G6PKI6</accession>
<keyword evidence="1" id="KW-1133">Transmembrane helix</keyword>
<feature type="transmembrane region" description="Helical" evidence="1">
    <location>
        <begin position="53"/>
        <end position="75"/>
    </location>
</feature>
<feature type="transmembrane region" description="Helical" evidence="1">
    <location>
        <begin position="81"/>
        <end position="102"/>
    </location>
</feature>
<evidence type="ECO:0000256" key="1">
    <source>
        <dbReference type="SAM" id="Phobius"/>
    </source>
</evidence>
<dbReference type="Proteomes" id="UP000199501">
    <property type="component" value="Unassembled WGS sequence"/>
</dbReference>
<dbReference type="AlphaFoldDB" id="A0A1G6PKI6"/>